<evidence type="ECO:0000313" key="3">
    <source>
        <dbReference type="Proteomes" id="UP001143543"/>
    </source>
</evidence>
<evidence type="ECO:0000256" key="1">
    <source>
        <dbReference type="SAM" id="Phobius"/>
    </source>
</evidence>
<comment type="caution">
    <text evidence="2">The sequence shown here is derived from an EMBL/GenBank/DDBJ whole genome shotgun (WGS) entry which is preliminary data.</text>
</comment>
<feature type="transmembrane region" description="Helical" evidence="1">
    <location>
        <begin position="95"/>
        <end position="115"/>
    </location>
</feature>
<keyword evidence="1" id="KW-1133">Transmembrane helix</keyword>
<name>A0ABQ5MHP9_9FLAO</name>
<evidence type="ECO:0008006" key="4">
    <source>
        <dbReference type="Google" id="ProtNLM"/>
    </source>
</evidence>
<gene>
    <name evidence="2" type="ORF">Y10_12780</name>
</gene>
<organism evidence="2 3">
    <name type="scientific">Neptunitalea lumnitzerae</name>
    <dbReference type="NCBI Taxonomy" id="2965509"/>
    <lineage>
        <taxon>Bacteria</taxon>
        <taxon>Pseudomonadati</taxon>
        <taxon>Bacteroidota</taxon>
        <taxon>Flavobacteriia</taxon>
        <taxon>Flavobacteriales</taxon>
        <taxon>Flavobacteriaceae</taxon>
        <taxon>Neptunitalea</taxon>
    </lineage>
</organism>
<proteinExistence type="predicted"/>
<protein>
    <recommendedName>
        <fullName evidence="4">DoxX-like family protein</fullName>
    </recommendedName>
</protein>
<dbReference type="Proteomes" id="UP001143543">
    <property type="component" value="Unassembled WGS sequence"/>
</dbReference>
<sequence>MKKLVVIALKWVPALIMLQTLFYKFSGAEESIFIFSALGVEPYGRYVVGVLELIASILLVLKKYDVYGGLLGVLLMSGALASHVLVLGIEVNNDGGLLFALALITLISCSFLILIRRTDK</sequence>
<feature type="transmembrane region" description="Helical" evidence="1">
    <location>
        <begin position="68"/>
        <end position="89"/>
    </location>
</feature>
<dbReference type="EMBL" id="BRVO01000001">
    <property type="protein sequence ID" value="GLB48910.1"/>
    <property type="molecule type" value="Genomic_DNA"/>
</dbReference>
<dbReference type="RefSeq" id="WP_281764534.1">
    <property type="nucleotide sequence ID" value="NZ_BRVO01000001.1"/>
</dbReference>
<reference evidence="2" key="1">
    <citation type="submission" date="2022-07" db="EMBL/GenBank/DDBJ databases">
        <title>Taxonomy of Novel Oxalotrophic and Methylotrophic Bacteria.</title>
        <authorList>
            <person name="Sahin N."/>
            <person name="Tani A."/>
        </authorList>
    </citation>
    <scope>NUCLEOTIDE SEQUENCE</scope>
    <source>
        <strain evidence="2">Y10</strain>
    </source>
</reference>
<keyword evidence="1" id="KW-0472">Membrane</keyword>
<keyword evidence="3" id="KW-1185">Reference proteome</keyword>
<accession>A0ABQ5MHP9</accession>
<feature type="transmembrane region" description="Helical" evidence="1">
    <location>
        <begin position="43"/>
        <end position="61"/>
    </location>
</feature>
<keyword evidence="1" id="KW-0812">Transmembrane</keyword>
<evidence type="ECO:0000313" key="2">
    <source>
        <dbReference type="EMBL" id="GLB48910.1"/>
    </source>
</evidence>